<keyword evidence="1" id="KW-1133">Transmembrane helix</keyword>
<dbReference type="AlphaFoldDB" id="A0A2N0ZJU4"/>
<evidence type="ECO:0000256" key="1">
    <source>
        <dbReference type="SAM" id="Phobius"/>
    </source>
</evidence>
<feature type="transmembrane region" description="Helical" evidence="1">
    <location>
        <begin position="46"/>
        <end position="65"/>
    </location>
</feature>
<evidence type="ECO:0000313" key="2">
    <source>
        <dbReference type="EMBL" id="PKG29774.1"/>
    </source>
</evidence>
<comment type="caution">
    <text evidence="2">The sequence shown here is derived from an EMBL/GenBank/DDBJ whole genome shotgun (WGS) entry which is preliminary data.</text>
</comment>
<evidence type="ECO:0000313" key="3">
    <source>
        <dbReference type="Proteomes" id="UP000233343"/>
    </source>
</evidence>
<keyword evidence="1" id="KW-0812">Transmembrane</keyword>
<evidence type="ECO:0008006" key="4">
    <source>
        <dbReference type="Google" id="ProtNLM"/>
    </source>
</evidence>
<gene>
    <name evidence="2" type="ORF">CWS20_06985</name>
</gene>
<name>A0A2N0ZJU4_9BACI</name>
<dbReference type="EMBL" id="PISD01000013">
    <property type="protein sequence ID" value="PKG29774.1"/>
    <property type="molecule type" value="Genomic_DNA"/>
</dbReference>
<feature type="transmembrane region" description="Helical" evidence="1">
    <location>
        <begin position="6"/>
        <end position="26"/>
    </location>
</feature>
<keyword evidence="3" id="KW-1185">Reference proteome</keyword>
<keyword evidence="1" id="KW-0472">Membrane</keyword>
<proteinExistence type="predicted"/>
<sequence>MDWIVIAFVTILVMFVALIIITLASLPHLGDERKNFIKMKAQSYSFAVVVILLIIEIIESIYLTIWRESSYDGISPFSLLIAISEVYLVTLLIYKKKYGN</sequence>
<organism evidence="2 3">
    <name type="scientific">Cytobacillus horneckiae</name>
    <dbReference type="NCBI Taxonomy" id="549687"/>
    <lineage>
        <taxon>Bacteria</taxon>
        <taxon>Bacillati</taxon>
        <taxon>Bacillota</taxon>
        <taxon>Bacilli</taxon>
        <taxon>Bacillales</taxon>
        <taxon>Bacillaceae</taxon>
        <taxon>Cytobacillus</taxon>
    </lineage>
</organism>
<dbReference type="Proteomes" id="UP000233343">
    <property type="component" value="Unassembled WGS sequence"/>
</dbReference>
<dbReference type="RefSeq" id="WP_066194206.1">
    <property type="nucleotide sequence ID" value="NZ_JAFDQP010000010.1"/>
</dbReference>
<feature type="transmembrane region" description="Helical" evidence="1">
    <location>
        <begin position="77"/>
        <end position="94"/>
    </location>
</feature>
<protein>
    <recommendedName>
        <fullName evidence="4">DUF2178 domain-containing protein</fullName>
    </recommendedName>
</protein>
<reference evidence="2 3" key="1">
    <citation type="journal article" date="2010" name="Int. J. Syst. Evol. Microbiol.">
        <title>Bacillus horneckiae sp. nov., isolated from a spacecraft-assembly clean room.</title>
        <authorList>
            <person name="Vaishampayan P."/>
            <person name="Probst A."/>
            <person name="Krishnamurthi S."/>
            <person name="Ghosh S."/>
            <person name="Osman S."/>
            <person name="McDowall A."/>
            <person name="Ruckmani A."/>
            <person name="Mayilraj S."/>
            <person name="Venkateswaran K."/>
        </authorList>
    </citation>
    <scope>NUCLEOTIDE SEQUENCE [LARGE SCALE GENOMIC DNA]</scope>
    <source>
        <strain evidence="3">1PO1SC</strain>
    </source>
</reference>
<accession>A0A2N0ZJU4</accession>